<evidence type="ECO:0000259" key="11">
    <source>
        <dbReference type="Pfam" id="PF23387"/>
    </source>
</evidence>
<dbReference type="SUPFAM" id="SSF50978">
    <property type="entry name" value="WD40 repeat-like"/>
    <property type="match status" value="2"/>
</dbReference>
<dbReference type="InterPro" id="IPR039857">
    <property type="entry name" value="Ift122/121"/>
</dbReference>
<keyword evidence="5" id="KW-0970">Cilium biogenesis/degradation</keyword>
<dbReference type="InterPro" id="IPR036322">
    <property type="entry name" value="WD40_repeat_dom_sf"/>
</dbReference>
<dbReference type="Pfam" id="PF25768">
    <property type="entry name" value="TPR_IFT121"/>
    <property type="match status" value="1"/>
</dbReference>
<reference evidence="15 16" key="1">
    <citation type="submission" date="2014-06" db="EMBL/GenBank/DDBJ databases">
        <authorList>
            <person name="Swart Estienne"/>
        </authorList>
    </citation>
    <scope>NUCLEOTIDE SEQUENCE [LARGE SCALE GENOMIC DNA]</scope>
    <source>
        <strain evidence="15 16">130c</strain>
    </source>
</reference>
<feature type="domain" description="IFT80/172/WDR35 TPR" evidence="11">
    <location>
        <begin position="679"/>
        <end position="770"/>
    </location>
</feature>
<dbReference type="Pfam" id="PF23145">
    <property type="entry name" value="Zf_2nd_IFT121"/>
    <property type="match status" value="1"/>
</dbReference>
<feature type="domain" description="IFT121-like zinc finger" evidence="10">
    <location>
        <begin position="1136"/>
        <end position="1179"/>
    </location>
</feature>
<dbReference type="SUPFAM" id="SSF48452">
    <property type="entry name" value="TPR-like"/>
    <property type="match status" value="2"/>
</dbReference>
<feature type="repeat" description="WD" evidence="9">
    <location>
        <begin position="50"/>
        <end position="81"/>
    </location>
</feature>
<evidence type="ECO:0000256" key="2">
    <source>
        <dbReference type="ARBA" id="ARBA00022490"/>
    </source>
</evidence>
<evidence type="ECO:0000313" key="15">
    <source>
        <dbReference type="EMBL" id="CDW90126.1"/>
    </source>
</evidence>
<dbReference type="InterPro" id="IPR056170">
    <property type="entry name" value="Znf_IFT121-like"/>
</dbReference>
<dbReference type="Pfam" id="PF25170">
    <property type="entry name" value="TPR_WDR35"/>
    <property type="match status" value="1"/>
</dbReference>
<dbReference type="InterPro" id="IPR056157">
    <property type="entry name" value="TPR_IFT80_172_dom"/>
</dbReference>
<dbReference type="InterPro" id="IPR001680">
    <property type="entry name" value="WD40_rpt"/>
</dbReference>
<keyword evidence="3 9" id="KW-0853">WD repeat</keyword>
<evidence type="ECO:0000313" key="16">
    <source>
        <dbReference type="Proteomes" id="UP000039865"/>
    </source>
</evidence>
<dbReference type="FunFam" id="1.25.40.470:FF:000004">
    <property type="entry name" value="WD repeat-containing protein 35"/>
    <property type="match status" value="1"/>
</dbReference>
<dbReference type="InterPro" id="IPR011990">
    <property type="entry name" value="TPR-like_helical_dom_sf"/>
</dbReference>
<evidence type="ECO:0000256" key="3">
    <source>
        <dbReference type="ARBA" id="ARBA00022574"/>
    </source>
</evidence>
<dbReference type="Gene3D" id="2.130.10.10">
    <property type="entry name" value="YVTN repeat-like/Quinoprotein amine dehydrogenase"/>
    <property type="match status" value="1"/>
</dbReference>
<dbReference type="Proteomes" id="UP000039865">
    <property type="component" value="Unassembled WGS sequence"/>
</dbReference>
<dbReference type="GO" id="GO:0061512">
    <property type="term" value="P:protein localization to cilium"/>
    <property type="evidence" value="ECO:0007669"/>
    <property type="project" value="TreeGrafter"/>
</dbReference>
<evidence type="ECO:0000259" key="10">
    <source>
        <dbReference type="Pfam" id="PF23145"/>
    </source>
</evidence>
<evidence type="ECO:0000256" key="9">
    <source>
        <dbReference type="PROSITE-ProRule" id="PRU00221"/>
    </source>
</evidence>
<keyword evidence="8" id="KW-0966">Cell projection</keyword>
<dbReference type="OrthoDB" id="10260567at2759"/>
<keyword evidence="7" id="KW-0206">Cytoskeleton</keyword>
<feature type="domain" description="IFT121-like TPR repeats" evidence="14">
    <location>
        <begin position="1005"/>
        <end position="1102"/>
    </location>
</feature>
<dbReference type="InterPro" id="IPR015943">
    <property type="entry name" value="WD40/YVTN_repeat-like_dom_sf"/>
</dbReference>
<comment type="subcellular location">
    <subcellularLocation>
        <location evidence="1">Cytoplasm</location>
        <location evidence="1">Cytoskeleton</location>
        <location evidence="1">Cilium basal body</location>
    </subcellularLocation>
</comment>
<dbReference type="Gene3D" id="1.25.40.470">
    <property type="match status" value="1"/>
</dbReference>
<feature type="domain" description="IFT121 second beta-propeller" evidence="12">
    <location>
        <begin position="325"/>
        <end position="648"/>
    </location>
</feature>
<keyword evidence="2" id="KW-0963">Cytoplasm</keyword>
<evidence type="ECO:0000256" key="8">
    <source>
        <dbReference type="ARBA" id="ARBA00023273"/>
    </source>
</evidence>
<dbReference type="GO" id="GO:0097730">
    <property type="term" value="C:non-motile cilium"/>
    <property type="evidence" value="ECO:0007669"/>
    <property type="project" value="TreeGrafter"/>
</dbReference>
<evidence type="ECO:0000256" key="4">
    <source>
        <dbReference type="ARBA" id="ARBA00022737"/>
    </source>
</evidence>
<dbReference type="PIRSF" id="PIRSF037536">
    <property type="entry name" value="WD_repeat_p35"/>
    <property type="match status" value="1"/>
</dbReference>
<dbReference type="InterPro" id="IPR057979">
    <property type="entry name" value="TPR_IFT121"/>
</dbReference>
<accession>A0A078B7D5</accession>
<dbReference type="Pfam" id="PF23387">
    <property type="entry name" value="TPR_IFT80_172"/>
    <property type="match status" value="1"/>
</dbReference>
<evidence type="ECO:0000256" key="7">
    <source>
        <dbReference type="ARBA" id="ARBA00023212"/>
    </source>
</evidence>
<dbReference type="EMBL" id="CCKQ01018186">
    <property type="protein sequence ID" value="CDW90126.1"/>
    <property type="molecule type" value="Genomic_DNA"/>
</dbReference>
<evidence type="ECO:0000256" key="6">
    <source>
        <dbReference type="ARBA" id="ARBA00023069"/>
    </source>
</evidence>
<dbReference type="GO" id="GO:1905515">
    <property type="term" value="P:non-motile cilium assembly"/>
    <property type="evidence" value="ECO:0007669"/>
    <property type="project" value="TreeGrafter"/>
</dbReference>
<dbReference type="InterPro" id="IPR056158">
    <property type="entry name" value="Beta-prop_IFT121_2nd"/>
</dbReference>
<protein>
    <submittedName>
        <fullName evidence="15">Uncharacterized protein</fullName>
    </submittedName>
</protein>
<dbReference type="InParanoid" id="A0A078B7D5"/>
<dbReference type="InterPro" id="IPR057361">
    <property type="entry name" value="TPR_WDR35"/>
</dbReference>
<keyword evidence="16" id="KW-1185">Reference proteome</keyword>
<dbReference type="GO" id="GO:0035721">
    <property type="term" value="P:intraciliary retrograde transport"/>
    <property type="evidence" value="ECO:0007669"/>
    <property type="project" value="TreeGrafter"/>
</dbReference>
<evidence type="ECO:0000259" key="14">
    <source>
        <dbReference type="Pfam" id="PF25768"/>
    </source>
</evidence>
<evidence type="ECO:0000259" key="13">
    <source>
        <dbReference type="Pfam" id="PF24797"/>
    </source>
</evidence>
<dbReference type="InterPro" id="IPR056159">
    <property type="entry name" value="Beta-prop_IFT121_TULP_N"/>
</dbReference>
<evidence type="ECO:0000256" key="1">
    <source>
        <dbReference type="ARBA" id="ARBA00004120"/>
    </source>
</evidence>
<gene>
    <name evidence="15" type="primary">Contig1643.g67</name>
    <name evidence="15" type="ORF">STYLEM_19266</name>
</gene>
<evidence type="ECO:0000256" key="5">
    <source>
        <dbReference type="ARBA" id="ARBA00022794"/>
    </source>
</evidence>
<dbReference type="Pfam" id="PF24797">
    <property type="entry name" value="Beta-prop_WDR35_TULP_N"/>
    <property type="match status" value="1"/>
</dbReference>
<evidence type="ECO:0000259" key="12">
    <source>
        <dbReference type="Pfam" id="PF23390"/>
    </source>
</evidence>
<keyword evidence="4" id="KW-0677">Repeat</keyword>
<dbReference type="OMA" id="VWAMCWA"/>
<feature type="domain" description="IFT121/TULP4 N-terminal" evidence="13">
    <location>
        <begin position="1"/>
        <end position="320"/>
    </location>
</feature>
<dbReference type="Pfam" id="PF23390">
    <property type="entry name" value="Beta-prop_WDR35_2nd"/>
    <property type="match status" value="1"/>
</dbReference>
<name>A0A078B7D5_STYLE</name>
<proteinExistence type="predicted"/>
<dbReference type="PANTHER" id="PTHR12764:SF5">
    <property type="entry name" value="LD29485P"/>
    <property type="match status" value="1"/>
</dbReference>
<keyword evidence="6" id="KW-0969">Cilium</keyword>
<sequence length="1202" mass="137733">MPNNTPLYVIDWNQEKGYIACGGDQGLLKILKLESGKGQGGGNLSMNQNLQGHSGQIQVIRWNDGYQKLTTSDEQGLIIVWMMHKQHWFEEMINNRNKSVVTDMKWTPNGEKIGIVYEDGAVIVGSVEGNRLWGKELKINLSLIEWSPDSRTILFGTPDGAVNVYDYVGNFLFPIKIFCLRGLEGREMPLAAIEWYDNNKQGFSYEDLDDNAAQLCIAYKCGRMQLMRKETDDRPILVDTGMNIKSAKWNPNGNVLAVAGSQVDNSDGKGIVQFYNAYGIHLRSLKVPGTTGIVNSISWEGFGLRVALAVDCNILFSNIQPEYMWAYFNNTLVFAFRKPERNDMCVIFWDTVINEKHVKYMRRLQKISACGEYCILIAKVEDTPNQWVIILCNAVGCPIENKTITFEPRYVTMNKTHIIIACEDVVYYWQYRQNNSKLTTLEQEKKKKAGKENVFHIEEIPNPNQIYDKDKWRKPQIVCNDQICSVAAGPDAFIIGRMSGQVLKYSLPYIQLESKVMLRCRPQQLSMNCDSTKFSIIDINGILSFYDFQATDTQNQVKGQQLVSGEHLSTERKEVWSIIWSTDNPALCALMEKNRLYVLRNFQPEEPVLSAGYLCDFTDLEVKAVLLDDILKDPEEIKNISEMVVDYEAKSLRDTRDFLTTVSLKDAFEFVEQNPHKRLWRLIAESSLDKLNFAFAERAFVKNEDYYGVQFVNRLQTFDEKFKQKAEIAAYFKRYDEAEQIYRDIDRKDLALDLRMRLGDWARVIQLIEQGAGTDETLKKAYKNLGDYSAERQKWTKAAKYYGLAQDNDNLVESYYKLEDTGNLEKMITILPENSPLLEKLAEKFASLGLCESAVECYVRFGDVKKAIDCCVLLNQWNQAVELAEQHNFLQIEQLLQRYANHLIEKNKKMEAIELFRKANKNTESARILATIAQELRQKNAPPLLIKKIYVLAAFEVDSYKQRVFDAQVAQITGTGATAADVAAKTMNSLITSDISTSADKQLTNPWKGAEAIHFYLLCQRQLYQKDYTRAMKTAMRLIEYEKELQTKDVYSLVAISCYFNECYKECSKAFVKLERLPDVTDKEREQYELLAINLFSRHPPLDKVKKEFNCPKRDCKARITEYDINCKECGSHFSPCIASGQSILAKEYYTCKTCKHKALESELNYLKLKHCPLCHGKINIGGPGDSTQPGAVQKKPQQLTR</sequence>
<dbReference type="InterPro" id="IPR017233">
    <property type="entry name" value="WDR35"/>
</dbReference>
<organism evidence="15 16">
    <name type="scientific">Stylonychia lemnae</name>
    <name type="common">Ciliate</name>
    <dbReference type="NCBI Taxonomy" id="5949"/>
    <lineage>
        <taxon>Eukaryota</taxon>
        <taxon>Sar</taxon>
        <taxon>Alveolata</taxon>
        <taxon>Ciliophora</taxon>
        <taxon>Intramacronucleata</taxon>
        <taxon>Spirotrichea</taxon>
        <taxon>Stichotrichia</taxon>
        <taxon>Sporadotrichida</taxon>
        <taxon>Oxytrichidae</taxon>
        <taxon>Stylonychinae</taxon>
        <taxon>Stylonychia</taxon>
    </lineage>
</organism>
<dbReference type="AlphaFoldDB" id="A0A078B7D5"/>
<dbReference type="PROSITE" id="PS50082">
    <property type="entry name" value="WD_REPEATS_2"/>
    <property type="match status" value="1"/>
</dbReference>
<dbReference type="GO" id="GO:0030991">
    <property type="term" value="C:intraciliary transport particle A"/>
    <property type="evidence" value="ECO:0007669"/>
    <property type="project" value="TreeGrafter"/>
</dbReference>
<dbReference type="PANTHER" id="PTHR12764">
    <property type="entry name" value="WD REPEAT DOMAIN-RELATED"/>
    <property type="match status" value="1"/>
</dbReference>